<name>A0AA37HD42_9HYPH</name>
<feature type="region of interest" description="Disordered" evidence="1">
    <location>
        <begin position="432"/>
        <end position="454"/>
    </location>
</feature>
<dbReference type="Proteomes" id="UP001055286">
    <property type="component" value="Unassembled WGS sequence"/>
</dbReference>
<dbReference type="Pfam" id="PF09979">
    <property type="entry name" value="DUF2213"/>
    <property type="match status" value="1"/>
</dbReference>
<protein>
    <recommendedName>
        <fullName evidence="4">DUF2213 domain-containing protein</fullName>
    </recommendedName>
</protein>
<evidence type="ECO:0000313" key="2">
    <source>
        <dbReference type="EMBL" id="GJD63762.1"/>
    </source>
</evidence>
<dbReference type="AlphaFoldDB" id="A0AA37HD42"/>
<dbReference type="EMBL" id="BPQJ01000019">
    <property type="protein sequence ID" value="GJD63762.1"/>
    <property type="molecule type" value="Genomic_DNA"/>
</dbReference>
<organism evidence="2 3">
    <name type="scientific">Methylobacterium frigidaeris</name>
    <dbReference type="NCBI Taxonomy" id="2038277"/>
    <lineage>
        <taxon>Bacteria</taxon>
        <taxon>Pseudomonadati</taxon>
        <taxon>Pseudomonadota</taxon>
        <taxon>Alphaproteobacteria</taxon>
        <taxon>Hyphomicrobiales</taxon>
        <taxon>Methylobacteriaceae</taxon>
        <taxon>Methylobacterium</taxon>
    </lineage>
</organism>
<sequence>MSLQTMRQDLLALDRASTRVRDADGHLHVRRTPISKACVNDYLGREIPGWQALGLEAGRRYALLRDPEELARAADTFNNKPLLFDHNPVSADEHDHDRTVGSVSNPSFEHPYLYADLACWSGPAIRLIEDGSQKELSSAYRYTPDMTPGTFQGVRFDGVMRDISANHVALVKKGRAGPDVVVGDSAIGSIIMAKTALTRAAAHTQGALSMYLRPKLAQDAKVDIGPLVADLTKKNFKQRRPVLALGLIGATHGKLAKDSDLGDVEEMLDRVEEAVEDLADTVEDVPEAPAAAPEPDAEDASGGEVVAFLEGKLSPEDLEQVKAMLSGSSSMPAADRVPPPAQDHALPKAPDMSKFVTRQAMDSAIQRAAEAATAAATEHQSRLRAAERFVRPWVGDLPAMDSEEQIHRAACDVLGIKHTGVHASALPVLIERTPKPGEQAPRPARRTVTQDSAAAAEVAQAFPHMHRLSA</sequence>
<dbReference type="InterPro" id="IPR016913">
    <property type="entry name" value="UCP029215"/>
</dbReference>
<accession>A0AA37HD42</accession>
<proteinExistence type="predicted"/>
<reference evidence="2" key="1">
    <citation type="journal article" date="2016" name="Front. Microbiol.">
        <title>Genome Sequence of the Piezophilic, Mesophilic Sulfate-Reducing Bacterium Desulfovibrio indicus J2T.</title>
        <authorList>
            <person name="Cao J."/>
            <person name="Maignien L."/>
            <person name="Shao Z."/>
            <person name="Alain K."/>
            <person name="Jebbar M."/>
        </authorList>
    </citation>
    <scope>NUCLEOTIDE SEQUENCE</scope>
    <source>
        <strain evidence="2">JCM 32048</strain>
    </source>
</reference>
<evidence type="ECO:0008006" key="4">
    <source>
        <dbReference type="Google" id="ProtNLM"/>
    </source>
</evidence>
<gene>
    <name evidence="2" type="ORF">MPEAHAMD_3933</name>
</gene>
<dbReference type="RefSeq" id="WP_238192093.1">
    <property type="nucleotide sequence ID" value="NZ_BPQJ01000019.1"/>
</dbReference>
<reference evidence="2" key="2">
    <citation type="submission" date="2021-08" db="EMBL/GenBank/DDBJ databases">
        <authorList>
            <person name="Tani A."/>
            <person name="Ola A."/>
            <person name="Ogura Y."/>
            <person name="Katsura K."/>
            <person name="Hayashi T."/>
        </authorList>
    </citation>
    <scope>NUCLEOTIDE SEQUENCE</scope>
    <source>
        <strain evidence="2">JCM 32048</strain>
    </source>
</reference>
<evidence type="ECO:0000256" key="1">
    <source>
        <dbReference type="SAM" id="MobiDB-lite"/>
    </source>
</evidence>
<comment type="caution">
    <text evidence="2">The sequence shown here is derived from an EMBL/GenBank/DDBJ whole genome shotgun (WGS) entry which is preliminary data.</text>
</comment>
<evidence type="ECO:0000313" key="3">
    <source>
        <dbReference type="Proteomes" id="UP001055286"/>
    </source>
</evidence>
<keyword evidence="3" id="KW-1185">Reference proteome</keyword>